<dbReference type="InterPro" id="IPR015500">
    <property type="entry name" value="Peptidase_S8_subtilisin-rel"/>
</dbReference>
<dbReference type="PANTHER" id="PTHR42884">
    <property type="entry name" value="PROPROTEIN CONVERTASE SUBTILISIN/KEXIN-RELATED"/>
    <property type="match status" value="1"/>
</dbReference>
<dbReference type="InterPro" id="IPR036852">
    <property type="entry name" value="Peptidase_S8/S53_dom_sf"/>
</dbReference>
<keyword evidence="2 7" id="KW-0645">Protease</keyword>
<dbReference type="PANTHER" id="PTHR42884:SF14">
    <property type="entry name" value="NEUROENDOCRINE CONVERTASE 1"/>
    <property type="match status" value="1"/>
</dbReference>
<accession>A0ABS7ZNY7</accession>
<dbReference type="InterPro" id="IPR022398">
    <property type="entry name" value="Peptidase_S8_His-AS"/>
</dbReference>
<sequence>MQDQTGSGVKVAVIDSGLEIAHEDLKANVLSGRSYDFINSDNDPTSWSRDGDHGTSVAGLIAATGFNDLGGRGVAPDASLMGLNWLQSQSFLHWQQSLGGTRTDDARVINLSYGLDVSGPMTFFDSWNNAAESHLAQVQASNNSGKGIVLMKSAGNSFEEVGTSMTINGRNIYAIGNYHYVHRWSGHIAGTEPESSSIYYTVISALNAYGSRSSYSSTGASVWVSAPGGEYGTSSPAMITTDQSGCSSGYAKSSESGFDGGSEENESCNYTSSFNGTSSAAPVASGVAALIIAANPDLHWRDVRHILAATAVKIDKSFLPVSFSDNGQSFYAEPGWITNNAGYHFHNWYGFGMVDATAAVTMATDAGYESLGPLQSTGFVSATTVSPVTIPESADGVTRTVAISDNYSVEGVQVRFSASHSRDADISVEITSPAGTRSLVLPPRSLLVLDQDDYQDADFADTVLLSNAFYGESSQGNWTITVRDTNSGDFNFFGYDANTDQTVLITTSNPASGTLGSVSLRIYGH</sequence>
<dbReference type="CDD" id="cd04059">
    <property type="entry name" value="Peptidases_S8_Protein_convertases_Kexins_Furin-like"/>
    <property type="match status" value="1"/>
</dbReference>
<evidence type="ECO:0000313" key="9">
    <source>
        <dbReference type="EMBL" id="MCA6063403.1"/>
    </source>
</evidence>
<evidence type="ECO:0000259" key="8">
    <source>
        <dbReference type="PROSITE" id="PS51829"/>
    </source>
</evidence>
<dbReference type="PRINTS" id="PR00723">
    <property type="entry name" value="SUBTILISIN"/>
</dbReference>
<evidence type="ECO:0000256" key="4">
    <source>
        <dbReference type="ARBA" id="ARBA00022801"/>
    </source>
</evidence>
<feature type="active site" description="Charge relay system" evidence="7">
    <location>
        <position position="53"/>
    </location>
</feature>
<dbReference type="SUPFAM" id="SSF49785">
    <property type="entry name" value="Galactose-binding domain-like"/>
    <property type="match status" value="1"/>
</dbReference>
<dbReference type="InterPro" id="IPR000209">
    <property type="entry name" value="Peptidase_S8/S53_dom"/>
</dbReference>
<dbReference type="Pfam" id="PF01483">
    <property type="entry name" value="P_proprotein"/>
    <property type="match status" value="1"/>
</dbReference>
<dbReference type="PROSITE" id="PS00136">
    <property type="entry name" value="SUBTILASE_ASP"/>
    <property type="match status" value="1"/>
</dbReference>
<feature type="active site" description="Charge relay system" evidence="7">
    <location>
        <position position="278"/>
    </location>
</feature>
<dbReference type="Gene3D" id="2.60.120.260">
    <property type="entry name" value="Galactose-binding domain-like"/>
    <property type="match status" value="1"/>
</dbReference>
<keyword evidence="3" id="KW-0732">Signal</keyword>
<feature type="active site" description="Charge relay system" evidence="7">
    <location>
        <position position="15"/>
    </location>
</feature>
<keyword evidence="10" id="KW-1185">Reference proteome</keyword>
<dbReference type="Gene3D" id="3.40.50.200">
    <property type="entry name" value="Peptidase S8/S53 domain"/>
    <property type="match status" value="1"/>
</dbReference>
<keyword evidence="5 7" id="KW-0720">Serine protease</keyword>
<evidence type="ECO:0000256" key="6">
    <source>
        <dbReference type="ARBA" id="ARBA00022837"/>
    </source>
</evidence>
<comment type="caution">
    <text evidence="9">The sequence shown here is derived from an EMBL/GenBank/DDBJ whole genome shotgun (WGS) entry which is preliminary data.</text>
</comment>
<dbReference type="InterPro" id="IPR008979">
    <property type="entry name" value="Galactose-bd-like_sf"/>
</dbReference>
<dbReference type="Pfam" id="PF00082">
    <property type="entry name" value="Peptidase_S8"/>
    <property type="match status" value="1"/>
</dbReference>
<dbReference type="InterPro" id="IPR023827">
    <property type="entry name" value="Peptidase_S8_Asp-AS"/>
</dbReference>
<evidence type="ECO:0000256" key="5">
    <source>
        <dbReference type="ARBA" id="ARBA00022825"/>
    </source>
</evidence>
<dbReference type="EMBL" id="JAEDAH010000039">
    <property type="protein sequence ID" value="MCA6063403.1"/>
    <property type="molecule type" value="Genomic_DNA"/>
</dbReference>
<dbReference type="InterPro" id="IPR002884">
    <property type="entry name" value="P_dom"/>
</dbReference>
<dbReference type="PROSITE" id="PS51829">
    <property type="entry name" value="P_HOMO_B"/>
    <property type="match status" value="1"/>
</dbReference>
<evidence type="ECO:0000256" key="2">
    <source>
        <dbReference type="ARBA" id="ARBA00022670"/>
    </source>
</evidence>
<dbReference type="PROSITE" id="PS51892">
    <property type="entry name" value="SUBTILASE"/>
    <property type="match status" value="1"/>
</dbReference>
<evidence type="ECO:0000256" key="1">
    <source>
        <dbReference type="ARBA" id="ARBA00005325"/>
    </source>
</evidence>
<name>A0ABS7ZNY7_9GAMM</name>
<dbReference type="InterPro" id="IPR034182">
    <property type="entry name" value="Kexin/furin"/>
</dbReference>
<reference evidence="9 10" key="1">
    <citation type="submission" date="2020-12" db="EMBL/GenBank/DDBJ databases">
        <title>Novel Thalassolituus-related marine hydrocarbonoclastic bacteria mediated algae-derived hydrocarbons mineralization in twilight zone of the northern South China Sea.</title>
        <authorList>
            <person name="Dong C."/>
        </authorList>
    </citation>
    <scope>NUCLEOTIDE SEQUENCE [LARGE SCALE GENOMIC DNA]</scope>
    <source>
        <strain evidence="9 10">IMCC1826</strain>
    </source>
</reference>
<keyword evidence="6" id="KW-0106">Calcium</keyword>
<organism evidence="9 10">
    <name type="scientific">Thalassolituus marinus</name>
    <dbReference type="NCBI Taxonomy" id="671053"/>
    <lineage>
        <taxon>Bacteria</taxon>
        <taxon>Pseudomonadati</taxon>
        <taxon>Pseudomonadota</taxon>
        <taxon>Gammaproteobacteria</taxon>
        <taxon>Oceanospirillales</taxon>
        <taxon>Oceanospirillaceae</taxon>
        <taxon>Thalassolituus</taxon>
    </lineage>
</organism>
<dbReference type="Proteomes" id="UP000714380">
    <property type="component" value="Unassembled WGS sequence"/>
</dbReference>
<evidence type="ECO:0000256" key="7">
    <source>
        <dbReference type="PROSITE-ProRule" id="PRU01240"/>
    </source>
</evidence>
<evidence type="ECO:0000313" key="10">
    <source>
        <dbReference type="Proteomes" id="UP000714380"/>
    </source>
</evidence>
<dbReference type="RefSeq" id="WP_225673385.1">
    <property type="nucleotide sequence ID" value="NZ_JAEDAH010000039.1"/>
</dbReference>
<dbReference type="SUPFAM" id="SSF52743">
    <property type="entry name" value="Subtilisin-like"/>
    <property type="match status" value="1"/>
</dbReference>
<comment type="similarity">
    <text evidence="1">Belongs to the peptidase S8 family. Furin subfamily.</text>
</comment>
<dbReference type="InterPro" id="IPR023828">
    <property type="entry name" value="Peptidase_S8_Ser-AS"/>
</dbReference>
<protein>
    <submittedName>
        <fullName evidence="9">S8 family serine peptidase</fullName>
    </submittedName>
</protein>
<dbReference type="PROSITE" id="PS00137">
    <property type="entry name" value="SUBTILASE_HIS"/>
    <property type="match status" value="1"/>
</dbReference>
<proteinExistence type="inferred from homology"/>
<evidence type="ECO:0000256" key="3">
    <source>
        <dbReference type="ARBA" id="ARBA00022729"/>
    </source>
</evidence>
<dbReference type="PROSITE" id="PS00138">
    <property type="entry name" value="SUBTILASE_SER"/>
    <property type="match status" value="1"/>
</dbReference>
<gene>
    <name evidence="9" type="ORF">I9W95_07265</name>
</gene>
<keyword evidence="4 7" id="KW-0378">Hydrolase</keyword>
<feature type="domain" description="P/Homo B" evidence="8">
    <location>
        <begin position="371"/>
        <end position="525"/>
    </location>
</feature>